<organism evidence="1 2">
    <name type="scientific">Pullulanibacillus camelliae</name>
    <dbReference type="NCBI Taxonomy" id="1707096"/>
    <lineage>
        <taxon>Bacteria</taxon>
        <taxon>Bacillati</taxon>
        <taxon>Bacillota</taxon>
        <taxon>Bacilli</taxon>
        <taxon>Bacillales</taxon>
        <taxon>Sporolactobacillaceae</taxon>
        <taxon>Pullulanibacillus</taxon>
    </lineage>
</organism>
<dbReference type="Proteomes" id="UP000628775">
    <property type="component" value="Unassembled WGS sequence"/>
</dbReference>
<accession>A0A8J2YMQ3</accession>
<dbReference type="RefSeq" id="WP_188697770.1">
    <property type="nucleotide sequence ID" value="NZ_BMIR01000024.1"/>
</dbReference>
<gene>
    <name evidence="1" type="ORF">GCM10011391_35620</name>
</gene>
<proteinExistence type="predicted"/>
<evidence type="ECO:0000313" key="2">
    <source>
        <dbReference type="Proteomes" id="UP000628775"/>
    </source>
</evidence>
<dbReference type="EMBL" id="BMIR01000024">
    <property type="protein sequence ID" value="GGE53621.1"/>
    <property type="molecule type" value="Genomic_DNA"/>
</dbReference>
<keyword evidence="2" id="KW-1185">Reference proteome</keyword>
<dbReference type="Pfam" id="PF10676">
    <property type="entry name" value="gerPA"/>
    <property type="match status" value="1"/>
</dbReference>
<reference evidence="1" key="1">
    <citation type="journal article" date="2014" name="Int. J. Syst. Evol. Microbiol.">
        <title>Complete genome sequence of Corynebacterium casei LMG S-19264T (=DSM 44701T), isolated from a smear-ripened cheese.</title>
        <authorList>
            <consortium name="US DOE Joint Genome Institute (JGI-PGF)"/>
            <person name="Walter F."/>
            <person name="Albersmeier A."/>
            <person name="Kalinowski J."/>
            <person name="Ruckert C."/>
        </authorList>
    </citation>
    <scope>NUCLEOTIDE SEQUENCE</scope>
    <source>
        <strain evidence="1">CGMCC 1.15371</strain>
    </source>
</reference>
<name>A0A8J2YMQ3_9BACL</name>
<evidence type="ECO:0008006" key="3">
    <source>
        <dbReference type="Google" id="ProtNLM"/>
    </source>
</evidence>
<sequence>MSFIVNISQVKVNSIANNASIDVGPCIHNSHASHTKIWGSNISSGDHTPTVSTNMNHVFDADVNDQSEWFGADRAQANQS</sequence>
<dbReference type="AlphaFoldDB" id="A0A8J2YMQ3"/>
<evidence type="ECO:0000313" key="1">
    <source>
        <dbReference type="EMBL" id="GGE53621.1"/>
    </source>
</evidence>
<comment type="caution">
    <text evidence="1">The sequence shown here is derived from an EMBL/GenBank/DDBJ whole genome shotgun (WGS) entry which is preliminary data.</text>
</comment>
<dbReference type="InterPro" id="IPR019618">
    <property type="entry name" value="Spore_germination_GerPA"/>
</dbReference>
<reference evidence="1" key="2">
    <citation type="submission" date="2020-09" db="EMBL/GenBank/DDBJ databases">
        <authorList>
            <person name="Sun Q."/>
            <person name="Zhou Y."/>
        </authorList>
    </citation>
    <scope>NUCLEOTIDE SEQUENCE</scope>
    <source>
        <strain evidence="1">CGMCC 1.15371</strain>
    </source>
</reference>
<protein>
    <recommendedName>
        <fullName evidence="3">Spore germination protein</fullName>
    </recommendedName>
</protein>